<evidence type="ECO:0000313" key="4">
    <source>
        <dbReference type="Proteomes" id="UP000519897"/>
    </source>
</evidence>
<proteinExistence type="predicted"/>
<feature type="compositionally biased region" description="Gly residues" evidence="1">
    <location>
        <begin position="435"/>
        <end position="448"/>
    </location>
</feature>
<dbReference type="EMBL" id="JACIEC010000002">
    <property type="protein sequence ID" value="MBB4143833.1"/>
    <property type="molecule type" value="Genomic_DNA"/>
</dbReference>
<evidence type="ECO:0000313" key="3">
    <source>
        <dbReference type="EMBL" id="MBB4143833.1"/>
    </source>
</evidence>
<dbReference type="AlphaFoldDB" id="A0A7W6PQT6"/>
<feature type="region of interest" description="Disordered" evidence="1">
    <location>
        <begin position="400"/>
        <end position="482"/>
    </location>
</feature>
<dbReference type="Gene3D" id="3.20.20.190">
    <property type="entry name" value="Phosphatidylinositol (PI) phosphodiesterase"/>
    <property type="match status" value="1"/>
</dbReference>
<dbReference type="Proteomes" id="UP000519897">
    <property type="component" value="Unassembled WGS sequence"/>
</dbReference>
<dbReference type="InterPro" id="IPR017946">
    <property type="entry name" value="PLC-like_Pdiesterase_TIM-brl"/>
</dbReference>
<dbReference type="GO" id="GO:0005886">
    <property type="term" value="C:plasma membrane"/>
    <property type="evidence" value="ECO:0007669"/>
    <property type="project" value="TreeGrafter"/>
</dbReference>
<gene>
    <name evidence="3" type="ORF">GGQ72_002385</name>
</gene>
<protein>
    <submittedName>
        <fullName evidence="3">Glycerophosphoryl diester phosphodiesterase</fullName>
    </submittedName>
</protein>
<organism evidence="3 4">
    <name type="scientific">Rhizobium rhizoryzae</name>
    <dbReference type="NCBI Taxonomy" id="451876"/>
    <lineage>
        <taxon>Bacteria</taxon>
        <taxon>Pseudomonadati</taxon>
        <taxon>Pseudomonadota</taxon>
        <taxon>Alphaproteobacteria</taxon>
        <taxon>Hyphomicrobiales</taxon>
        <taxon>Rhizobiaceae</taxon>
        <taxon>Rhizobium/Agrobacterium group</taxon>
        <taxon>Rhizobium</taxon>
    </lineage>
</organism>
<name>A0A7W6PQT6_9HYPH</name>
<dbReference type="RefSeq" id="WP_165134872.1">
    <property type="nucleotide sequence ID" value="NZ_CP049250.1"/>
</dbReference>
<dbReference type="InterPro" id="IPR030395">
    <property type="entry name" value="GP_PDE_dom"/>
</dbReference>
<dbReference type="PANTHER" id="PTHR46320:SF1">
    <property type="entry name" value="GLYCEROPHOSPHODIESTER PHOSPHODIESTERASE 1"/>
    <property type="match status" value="1"/>
</dbReference>
<dbReference type="Pfam" id="PF03009">
    <property type="entry name" value="GDPD"/>
    <property type="match status" value="1"/>
</dbReference>
<dbReference type="GO" id="GO:0006580">
    <property type="term" value="P:ethanolamine metabolic process"/>
    <property type="evidence" value="ECO:0007669"/>
    <property type="project" value="TreeGrafter"/>
</dbReference>
<dbReference type="GO" id="GO:0008889">
    <property type="term" value="F:glycerophosphodiester phosphodiesterase activity"/>
    <property type="evidence" value="ECO:0007669"/>
    <property type="project" value="TreeGrafter"/>
</dbReference>
<comment type="caution">
    <text evidence="3">The sequence shown here is derived from an EMBL/GenBank/DDBJ whole genome shotgun (WGS) entry which is preliminary data.</text>
</comment>
<dbReference type="GO" id="GO:0006644">
    <property type="term" value="P:phospholipid metabolic process"/>
    <property type="evidence" value="ECO:0007669"/>
    <property type="project" value="TreeGrafter"/>
</dbReference>
<evidence type="ECO:0000259" key="2">
    <source>
        <dbReference type="PROSITE" id="PS51704"/>
    </source>
</evidence>
<feature type="compositionally biased region" description="Gly residues" evidence="1">
    <location>
        <begin position="462"/>
        <end position="471"/>
    </location>
</feature>
<reference evidence="3 4" key="1">
    <citation type="submission" date="2020-08" db="EMBL/GenBank/DDBJ databases">
        <title>Genomic Encyclopedia of Type Strains, Phase IV (KMG-IV): sequencing the most valuable type-strain genomes for metagenomic binning, comparative biology and taxonomic classification.</title>
        <authorList>
            <person name="Goeker M."/>
        </authorList>
    </citation>
    <scope>NUCLEOTIDE SEQUENCE [LARGE SCALE GENOMIC DNA]</scope>
    <source>
        <strain evidence="3 4">DSM 29514</strain>
    </source>
</reference>
<feature type="domain" description="GP-PDE" evidence="2">
    <location>
        <begin position="33"/>
        <end position="94"/>
    </location>
</feature>
<dbReference type="PANTHER" id="PTHR46320">
    <property type="entry name" value="GLYCEROPHOSPHODIESTER PHOSPHODIESTERASE 1"/>
    <property type="match status" value="1"/>
</dbReference>
<dbReference type="PROSITE" id="PS51704">
    <property type="entry name" value="GP_PDE"/>
    <property type="match status" value="1"/>
</dbReference>
<dbReference type="GO" id="GO:0070291">
    <property type="term" value="P:N-acylethanolamine metabolic process"/>
    <property type="evidence" value="ECO:0007669"/>
    <property type="project" value="TreeGrafter"/>
</dbReference>
<sequence>MTTIAGERGYGKNLFMTPSEAGTMAGGPDTMRKQVVAHRGLFDNSRGIIENSINSAENARTHNFRGIELDLRSSKDGVAFLMHDETIGRVTNDARNRAISDVDSKEFAGMPLSIWNPVTNERTSAVTAGGKQQYPETLQSVIDYVRKTKADTKDADAVNIMLDPKDEKSSLVAVEMLSRPENADVRGNIGIKIYAKYMPDSTTAQANLRGGASPLLQELQKADAKIEKSQNPYSNLKLIPVLTNLSEVVNPASPNLIWTQGARWLDGVKTLGDVPMVEVLRLKGAPNMEEMTNTVTQFRAMPGNDKIPITESNISEAVSVNGKPFYYSHQGTMIDLPNRPDMDQRRTFGALQPYSQIITSDNPFIEMLAEPTPLKDADGAFSGMDLNALAHADSNPASALGAPPDFLGKPSWSNNGDHRRRLVDDSSWAKYSPGGNTGPIGGGQGGGQAPNPGGPGIKLPPGDGGGNGKGTEPGQPDPGTGQ</sequence>
<accession>A0A7W6PQT6</accession>
<evidence type="ECO:0000256" key="1">
    <source>
        <dbReference type="SAM" id="MobiDB-lite"/>
    </source>
</evidence>
<keyword evidence="4" id="KW-1185">Reference proteome</keyword>
<dbReference type="SUPFAM" id="SSF51695">
    <property type="entry name" value="PLC-like phosphodiesterases"/>
    <property type="match status" value="1"/>
</dbReference>